<dbReference type="PANTHER" id="PTHR32325:SF4">
    <property type="entry name" value="TRYPTOPHANASE"/>
    <property type="match status" value="1"/>
</dbReference>
<keyword evidence="5 8" id="KW-0456">Lyase</keyword>
<dbReference type="InterPro" id="IPR015424">
    <property type="entry name" value="PyrdxlP-dep_Trfase"/>
</dbReference>
<comment type="similarity">
    <text evidence="2">Belongs to the beta-eliminating lyase family.</text>
</comment>
<gene>
    <name evidence="8" type="primary">tnaA</name>
    <name evidence="8" type="ORF">MORIYA_1533</name>
</gene>
<evidence type="ECO:0000256" key="4">
    <source>
        <dbReference type="ARBA" id="ARBA00022898"/>
    </source>
</evidence>
<dbReference type="Gene3D" id="3.90.1150.10">
    <property type="entry name" value="Aspartate Aminotransferase, domain 1"/>
    <property type="match status" value="1"/>
</dbReference>
<keyword evidence="4 6" id="KW-0663">Pyridoxal phosphate</keyword>
<dbReference type="EC" id="4.1.99.1" evidence="8"/>
<dbReference type="InterPro" id="IPR011166">
    <property type="entry name" value="Beta-eliminating_lyase"/>
</dbReference>
<evidence type="ECO:0000256" key="1">
    <source>
        <dbReference type="ARBA" id="ARBA00001933"/>
    </source>
</evidence>
<proteinExistence type="inferred from homology"/>
<evidence type="ECO:0000313" key="9">
    <source>
        <dbReference type="Proteomes" id="UP000250163"/>
    </source>
</evidence>
<dbReference type="SUPFAM" id="SSF53383">
    <property type="entry name" value="PLP-dependent transferases"/>
    <property type="match status" value="1"/>
</dbReference>
<dbReference type="InterPro" id="IPR015422">
    <property type="entry name" value="PyrdxlP-dep_Trfase_small"/>
</dbReference>
<organism evidence="8 9">
    <name type="scientific">Moritella yayanosii</name>
    <dbReference type="NCBI Taxonomy" id="69539"/>
    <lineage>
        <taxon>Bacteria</taxon>
        <taxon>Pseudomonadati</taxon>
        <taxon>Pseudomonadota</taxon>
        <taxon>Gammaproteobacteria</taxon>
        <taxon>Alteromonadales</taxon>
        <taxon>Moritellaceae</taxon>
        <taxon>Moritella</taxon>
    </lineage>
</organism>
<evidence type="ECO:0000256" key="6">
    <source>
        <dbReference type="PIRSR" id="PIRSR611166-50"/>
    </source>
</evidence>
<dbReference type="RefSeq" id="WP_112713922.1">
    <property type="nucleotide sequence ID" value="NZ_LS483250.1"/>
</dbReference>
<dbReference type="OrthoDB" id="9764079at2"/>
<dbReference type="InterPro" id="IPR001597">
    <property type="entry name" value="ArAA_b-elim_lyase/Thr_aldolase"/>
</dbReference>
<evidence type="ECO:0000313" key="8">
    <source>
        <dbReference type="EMBL" id="SQD78011.1"/>
    </source>
</evidence>
<accession>A0A330LPT3</accession>
<dbReference type="PANTHER" id="PTHR32325">
    <property type="entry name" value="BETA-ELIMINATING LYASE-LIKE PROTEIN-RELATED"/>
    <property type="match status" value="1"/>
</dbReference>
<evidence type="ECO:0000256" key="5">
    <source>
        <dbReference type="ARBA" id="ARBA00023239"/>
    </source>
</evidence>
<dbReference type="KEGG" id="mya:MORIYA_1533"/>
<dbReference type="Proteomes" id="UP000250163">
    <property type="component" value="Chromosome MORIYA"/>
</dbReference>
<evidence type="ECO:0000259" key="7">
    <source>
        <dbReference type="Pfam" id="PF01212"/>
    </source>
</evidence>
<dbReference type="PIRSF" id="PIRSF001386">
    <property type="entry name" value="Trpase"/>
    <property type="match status" value="1"/>
</dbReference>
<feature type="modified residue" description="N6-(pyridoxal phosphate)lysine" evidence="6">
    <location>
        <position position="256"/>
    </location>
</feature>
<comment type="subunit">
    <text evidence="3">Homotetramer.</text>
</comment>
<feature type="domain" description="Aromatic amino acid beta-eliminating lyase/threonine aldolase" evidence="7">
    <location>
        <begin position="46"/>
        <end position="419"/>
    </location>
</feature>
<dbReference type="InterPro" id="IPR015421">
    <property type="entry name" value="PyrdxlP-dep_Trfase_major"/>
</dbReference>
<evidence type="ECO:0000256" key="3">
    <source>
        <dbReference type="ARBA" id="ARBA00011881"/>
    </source>
</evidence>
<reference evidence="9" key="1">
    <citation type="submission" date="2018-05" db="EMBL/GenBank/DDBJ databases">
        <authorList>
            <person name="Cea G.-C."/>
            <person name="William W."/>
        </authorList>
    </citation>
    <scope>NUCLEOTIDE SEQUENCE [LARGE SCALE GENOMIC DNA]</scope>
    <source>
        <strain evidence="9">DB21MT 5</strain>
    </source>
</reference>
<evidence type="ECO:0000256" key="2">
    <source>
        <dbReference type="ARBA" id="ARBA00009721"/>
    </source>
</evidence>
<comment type="cofactor">
    <cofactor evidence="1 6">
        <name>pyridoxal 5'-phosphate</name>
        <dbReference type="ChEBI" id="CHEBI:597326"/>
    </cofactor>
</comment>
<dbReference type="EMBL" id="LS483250">
    <property type="protein sequence ID" value="SQD78011.1"/>
    <property type="molecule type" value="Genomic_DNA"/>
</dbReference>
<sequence>MKTIIEPFRIKSVERLKMTTEAQRKHLLKNAHYNVVLLNSDDVLIDLLTDSGTTAMSSEQWASLHLGDESYVRSPSYYKFVAAVQKYMPFKYVLPTHQGRPAERILASVVSQDGSIIPNNSHFDTTRANFSHAKATPIDLVIDEAKDPTSLYPFKGNMDIPKLALLLEKSQQNIPLIMLTITNNSVGGQPVSMANIRQTSELCKSFNIPLFFDACRFAENAYLIKRNEAEYQDVSIKSIVQEMFSYADGMTMSAKKDALVNTGGWLALNDDHWAEKAMDQLLLTEGFITYGGLAGRDLHAMALGIEEGIDEDYLKYRINSIEYLGNALDKVGIPVHKPFGGHAIYIDVEAMFSHIPVSAHPGQALNMALYEEAGIRACEISSVKLDNSAKQQNTSEKIIVRLAIPRRVYTKSHLDYIVEAFDNINRRKEQIQGLNMTLDAHPLRQYAAQFEPIIAQ</sequence>
<dbReference type="AlphaFoldDB" id="A0A330LPT3"/>
<protein>
    <submittedName>
        <fullName evidence="8">Tryptophanase</fullName>
        <ecNumber evidence="8">4.1.99.1</ecNumber>
    </submittedName>
</protein>
<dbReference type="Pfam" id="PF01212">
    <property type="entry name" value="Beta_elim_lyase"/>
    <property type="match status" value="1"/>
</dbReference>
<keyword evidence="9" id="KW-1185">Reference proteome</keyword>
<dbReference type="Gene3D" id="3.40.640.10">
    <property type="entry name" value="Type I PLP-dependent aspartate aminotransferase-like (Major domain)"/>
    <property type="match status" value="1"/>
</dbReference>
<dbReference type="NCBIfam" id="NF009709">
    <property type="entry name" value="PRK13238.1"/>
    <property type="match status" value="1"/>
</dbReference>
<name>A0A330LPT3_9GAMM</name>
<dbReference type="GO" id="GO:0009034">
    <property type="term" value="F:tryptophanase activity"/>
    <property type="evidence" value="ECO:0007669"/>
    <property type="project" value="UniProtKB-EC"/>
</dbReference>